<dbReference type="InterPro" id="IPR042979">
    <property type="entry name" value="VWC2/VWC2L"/>
</dbReference>
<dbReference type="GO" id="GO:0032281">
    <property type="term" value="C:AMPA glutamate receptor complex"/>
    <property type="evidence" value="ECO:0007669"/>
    <property type="project" value="TreeGrafter"/>
</dbReference>
<evidence type="ECO:0000313" key="3">
    <source>
        <dbReference type="EMBL" id="CAH1258955.1"/>
    </source>
</evidence>
<evidence type="ECO:0000256" key="1">
    <source>
        <dbReference type="SAM" id="MobiDB-lite"/>
    </source>
</evidence>
<organism evidence="3 4">
    <name type="scientific">Branchiostoma lanceolatum</name>
    <name type="common">Common lancelet</name>
    <name type="synonym">Amphioxus lanceolatum</name>
    <dbReference type="NCBI Taxonomy" id="7740"/>
    <lineage>
        <taxon>Eukaryota</taxon>
        <taxon>Metazoa</taxon>
        <taxon>Chordata</taxon>
        <taxon>Cephalochordata</taxon>
        <taxon>Leptocardii</taxon>
        <taxon>Amphioxiformes</taxon>
        <taxon>Branchiostomatidae</taxon>
        <taxon>Branchiostoma</taxon>
    </lineage>
</organism>
<feature type="signal peptide" evidence="2">
    <location>
        <begin position="1"/>
        <end position="19"/>
    </location>
</feature>
<dbReference type="GO" id="GO:0030514">
    <property type="term" value="P:negative regulation of BMP signaling pathway"/>
    <property type="evidence" value="ECO:0007669"/>
    <property type="project" value="TreeGrafter"/>
</dbReference>
<dbReference type="AlphaFoldDB" id="A0A8J9ZNU9"/>
<dbReference type="PANTHER" id="PTHR46252:SF3">
    <property type="entry name" value="KIELIN_CHORDIN-LIKE PROTEIN"/>
    <property type="match status" value="1"/>
</dbReference>
<accession>A0A8J9ZNU9</accession>
<dbReference type="GO" id="GO:0005615">
    <property type="term" value="C:extracellular space"/>
    <property type="evidence" value="ECO:0007669"/>
    <property type="project" value="TreeGrafter"/>
</dbReference>
<name>A0A8J9ZNU9_BRALA</name>
<dbReference type="Proteomes" id="UP000838412">
    <property type="component" value="Chromosome 3"/>
</dbReference>
<feature type="chain" id="PRO_5035422104" evidence="2">
    <location>
        <begin position="20"/>
        <end position="351"/>
    </location>
</feature>
<reference evidence="3" key="1">
    <citation type="submission" date="2022-01" db="EMBL/GenBank/DDBJ databases">
        <authorList>
            <person name="Braso-Vives M."/>
        </authorList>
    </citation>
    <scope>NUCLEOTIDE SEQUENCE</scope>
</reference>
<evidence type="ECO:0000256" key="2">
    <source>
        <dbReference type="SAM" id="SignalP"/>
    </source>
</evidence>
<gene>
    <name evidence="3" type="primary">FBLN2</name>
    <name evidence="3" type="ORF">BLAG_LOCUS16357</name>
</gene>
<evidence type="ECO:0000313" key="4">
    <source>
        <dbReference type="Proteomes" id="UP000838412"/>
    </source>
</evidence>
<sequence length="351" mass="38633">MWRLWVFVAMAGALALVDCRTCTWEGQEVPPNTLLTKLDDCTQCICPKEGGQVLCYHPVSWDKFDEKCDPLPENCVNYTTSAPDCCPSCSMIGCRQGEDIYPAGYTFSRAGLAECKCPIDGGDLVCKKLHTARSLGGFFNSGRTLTAHRNVQTALQPQSDSPADDDDVQSDAPAAGGMQSDSARYAATYRAGYHYRKMHLQVPPAASTRGCVHGGITYQLGVEFRRRKDPCIQCHCPYTGGDLICISVTDVPGCPPSYSHHAPAQRQSYSYQKYHVNPRGPSNPSGCVHAGTTYRPGAEFRVEYEPCIQCHCPYTGGELICVRVTDVPECGYGRRRRDTDSTLRNLFLKNV</sequence>
<keyword evidence="4" id="KW-1185">Reference proteome</keyword>
<protein>
    <submittedName>
        <fullName evidence="3">FBLN2 protein</fullName>
    </submittedName>
</protein>
<feature type="region of interest" description="Disordered" evidence="1">
    <location>
        <begin position="153"/>
        <end position="179"/>
    </location>
</feature>
<keyword evidence="2" id="KW-0732">Signal</keyword>
<dbReference type="PANTHER" id="PTHR46252">
    <property type="entry name" value="BRORIN FAMILY MEMBER"/>
    <property type="match status" value="1"/>
</dbReference>
<dbReference type="GO" id="GO:0045202">
    <property type="term" value="C:synapse"/>
    <property type="evidence" value="ECO:0007669"/>
    <property type="project" value="UniProtKB-SubCell"/>
</dbReference>
<proteinExistence type="predicted"/>
<dbReference type="OrthoDB" id="10302179at2759"/>
<dbReference type="EMBL" id="OV696688">
    <property type="protein sequence ID" value="CAH1258955.1"/>
    <property type="molecule type" value="Genomic_DNA"/>
</dbReference>